<dbReference type="GO" id="GO:0008733">
    <property type="term" value="F:L-arabinose isomerase activity"/>
    <property type="evidence" value="ECO:0007669"/>
    <property type="project" value="UniProtKB-UniRule"/>
</dbReference>
<dbReference type="InterPro" id="IPR024664">
    <property type="entry name" value="Ara_Isoase_C"/>
</dbReference>
<comment type="catalytic activity">
    <reaction evidence="6">
        <text>beta-L-arabinopyranose = L-ribulose</text>
        <dbReference type="Rhea" id="RHEA:14821"/>
        <dbReference type="ChEBI" id="CHEBI:16880"/>
        <dbReference type="ChEBI" id="CHEBI:40886"/>
        <dbReference type="EC" id="5.3.1.4"/>
    </reaction>
</comment>
<dbReference type="PANTHER" id="PTHR38464">
    <property type="entry name" value="L-ARABINOSE ISOMERASE"/>
    <property type="match status" value="1"/>
</dbReference>
<dbReference type="InterPro" id="IPR055390">
    <property type="entry name" value="AraA_central"/>
</dbReference>
<reference evidence="10 11" key="1">
    <citation type="submission" date="2018-07" db="EMBL/GenBank/DDBJ databases">
        <title>Genomic Encyclopedia of Type Strains, Phase IV (KMG-IV): sequencing the most valuable type-strain genomes for metagenomic binning, comparative biology and taxonomic classification.</title>
        <authorList>
            <person name="Goeker M."/>
        </authorList>
    </citation>
    <scope>NUCLEOTIDE SEQUENCE [LARGE SCALE GENOMIC DNA]</scope>
    <source>
        <strain evidence="10 11">DSM 4134</strain>
    </source>
</reference>
<feature type="domain" description="L-arabinose isomerase N-terminal" evidence="7">
    <location>
        <begin position="8"/>
        <end position="173"/>
    </location>
</feature>
<keyword evidence="3 6" id="KW-0464">Manganese</keyword>
<dbReference type="UniPathway" id="UPA00145">
    <property type="reaction ID" value="UER00565"/>
</dbReference>
<dbReference type="InterPro" id="IPR003762">
    <property type="entry name" value="Lara_isomerase"/>
</dbReference>
<dbReference type="Proteomes" id="UP000256779">
    <property type="component" value="Unassembled WGS sequence"/>
</dbReference>
<dbReference type="Pfam" id="PF02610">
    <property type="entry name" value="AraA_N"/>
    <property type="match status" value="1"/>
</dbReference>
<comment type="cofactor">
    <cofactor evidence="6">
        <name>Mn(2+)</name>
        <dbReference type="ChEBI" id="CHEBI:29035"/>
    </cofactor>
    <text evidence="6">Binds 1 Mn(2+) ion per subunit.</text>
</comment>
<evidence type="ECO:0000259" key="8">
    <source>
        <dbReference type="Pfam" id="PF11762"/>
    </source>
</evidence>
<dbReference type="PIRSF" id="PIRSF001478">
    <property type="entry name" value="L-ara_isomerase"/>
    <property type="match status" value="1"/>
</dbReference>
<dbReference type="CDD" id="cd03557">
    <property type="entry name" value="L-arabinose_isomerase"/>
    <property type="match status" value="1"/>
</dbReference>
<evidence type="ECO:0000256" key="4">
    <source>
        <dbReference type="ARBA" id="ARBA00023235"/>
    </source>
</evidence>
<evidence type="ECO:0000256" key="3">
    <source>
        <dbReference type="ARBA" id="ARBA00023211"/>
    </source>
</evidence>
<evidence type="ECO:0000313" key="11">
    <source>
        <dbReference type="Proteomes" id="UP000256779"/>
    </source>
</evidence>
<keyword evidence="2 6" id="KW-0054">Arabinose catabolism</keyword>
<dbReference type="RefSeq" id="WP_115868449.1">
    <property type="nucleotide sequence ID" value="NZ_QREG01000011.1"/>
</dbReference>
<dbReference type="InterPro" id="IPR038583">
    <property type="entry name" value="AraA_N_sf"/>
</dbReference>
<evidence type="ECO:0000313" key="10">
    <source>
        <dbReference type="EMBL" id="RED97921.1"/>
    </source>
</evidence>
<dbReference type="EC" id="5.3.1.4" evidence="6"/>
<comment type="function">
    <text evidence="6">Catalyzes the conversion of L-arabinose to L-ribulose.</text>
</comment>
<protein>
    <recommendedName>
        <fullName evidence="6">L-arabinose isomerase</fullName>
        <ecNumber evidence="6">5.3.1.4</ecNumber>
    </recommendedName>
</protein>
<dbReference type="AlphaFoldDB" id="A0A3D9L3I0"/>
<dbReference type="NCBIfam" id="NF002795">
    <property type="entry name" value="PRK02929.1"/>
    <property type="match status" value="1"/>
</dbReference>
<name>A0A3D9L3I0_MARFU</name>
<evidence type="ECO:0000256" key="1">
    <source>
        <dbReference type="ARBA" id="ARBA00022723"/>
    </source>
</evidence>
<dbReference type="PANTHER" id="PTHR38464:SF1">
    <property type="entry name" value="L-ARABINOSE ISOMERASE"/>
    <property type="match status" value="1"/>
</dbReference>
<evidence type="ECO:0000259" key="9">
    <source>
        <dbReference type="Pfam" id="PF24856"/>
    </source>
</evidence>
<keyword evidence="4 6" id="KW-0413">Isomerase</keyword>
<evidence type="ECO:0000256" key="2">
    <source>
        <dbReference type="ARBA" id="ARBA00022935"/>
    </source>
</evidence>
<feature type="domain" description="L-arabinose isomerase C-terminal" evidence="8">
    <location>
        <begin position="324"/>
        <end position="467"/>
    </location>
</feature>
<dbReference type="GO" id="GO:0005829">
    <property type="term" value="C:cytosol"/>
    <property type="evidence" value="ECO:0007669"/>
    <property type="project" value="TreeGrafter"/>
</dbReference>
<comment type="caution">
    <text evidence="10">The sequence shown here is derived from an EMBL/GenBank/DDBJ whole genome shotgun (WGS) entry which is preliminary data.</text>
</comment>
<keyword evidence="11" id="KW-1185">Reference proteome</keyword>
<evidence type="ECO:0000259" key="7">
    <source>
        <dbReference type="Pfam" id="PF02610"/>
    </source>
</evidence>
<dbReference type="EMBL" id="QREG01000011">
    <property type="protein sequence ID" value="RED97921.1"/>
    <property type="molecule type" value="Genomic_DNA"/>
</dbReference>
<keyword evidence="5 6" id="KW-0119">Carbohydrate metabolism</keyword>
<dbReference type="InterPro" id="IPR004216">
    <property type="entry name" value="Fuc/Ara_isomerase_C"/>
</dbReference>
<accession>A0A3D9L3I0</accession>
<feature type="binding site" evidence="6">
    <location>
        <position position="329"/>
    </location>
    <ligand>
        <name>Mn(2+)</name>
        <dbReference type="ChEBI" id="CHEBI:29035"/>
    </ligand>
</feature>
<dbReference type="HAMAP" id="MF_00519">
    <property type="entry name" value="Arabinose_Isome"/>
    <property type="match status" value="1"/>
</dbReference>
<feature type="binding site" evidence="6">
    <location>
        <position position="445"/>
    </location>
    <ligand>
        <name>Mn(2+)</name>
        <dbReference type="ChEBI" id="CHEBI:29035"/>
    </ligand>
</feature>
<dbReference type="OrthoDB" id="9765600at2"/>
<keyword evidence="1 6" id="KW-0479">Metal-binding</keyword>
<dbReference type="InterPro" id="IPR009015">
    <property type="entry name" value="Fucose_isomerase_N/cen_sf"/>
</dbReference>
<dbReference type="SUPFAM" id="SSF53743">
    <property type="entry name" value="FucI/AraA N-terminal and middle domains"/>
    <property type="match status" value="1"/>
</dbReference>
<dbReference type="GO" id="GO:0019569">
    <property type="term" value="P:L-arabinose catabolic process to D-xylulose 5-phosphate"/>
    <property type="evidence" value="ECO:0007669"/>
    <property type="project" value="UniProtKB-UniRule"/>
</dbReference>
<dbReference type="SUPFAM" id="SSF50443">
    <property type="entry name" value="FucI/AraA C-terminal domain-like"/>
    <property type="match status" value="1"/>
</dbReference>
<feature type="binding site" evidence="6">
    <location>
        <position position="346"/>
    </location>
    <ligand>
        <name>Mn(2+)</name>
        <dbReference type="ChEBI" id="CHEBI:29035"/>
    </ligand>
</feature>
<sequence>MITLNTLEIWFVTGSQHLYGDEILQNVADHSKKIADALHKSTHIPVAVHYKGVVKSPEEIYQVCEAANNSANCVGIVSWMHTFSPAKMWIRGLQILRKPLVHFHTQFNDEIPWDKIDMDFMNENQSAHGGREFGFMASRLRKNRKVIVGHWQAQKAQQALGKWSRVAAGWHALQNLKLARIGDNMREVAVTEGDKVEAQMKFGFSVNGYGVGDVVKFIEAVSEQEVKSLLEIYQDTYVISDDVLKSASLKDAAQIELGLKAFLEDGGFGAYTDTFEDLHGIKQLPGIASQRLMAAGYGFGAEGDWKHSALLYAIKVMDQGLEGGSSFMEDYTYDFRNGRSRVLGSHMLEICPSIALGKPKCEVHPLGIGGKDDPARLVFDVDSGEAINVSMVDMGSRFRLIVNEVDAVKPEQELPKLPVARVLWDPRPNLEVAAQSWIHAGGAHHTVFSKALDTEYIEDFAEIADVELVVIDQNTNVREFKEKLRWNEVYYHIH</sequence>
<dbReference type="GO" id="GO:0030145">
    <property type="term" value="F:manganese ion binding"/>
    <property type="evidence" value="ECO:0007669"/>
    <property type="project" value="UniProtKB-UniRule"/>
</dbReference>
<feature type="domain" description="L-arabinose isomerase central" evidence="9">
    <location>
        <begin position="177"/>
        <end position="320"/>
    </location>
</feature>
<evidence type="ECO:0000256" key="5">
    <source>
        <dbReference type="ARBA" id="ARBA00023277"/>
    </source>
</evidence>
<evidence type="ECO:0000256" key="6">
    <source>
        <dbReference type="HAMAP-Rule" id="MF_00519"/>
    </source>
</evidence>
<dbReference type="InterPro" id="IPR055389">
    <property type="entry name" value="AraA_N"/>
</dbReference>
<dbReference type="Pfam" id="PF24856">
    <property type="entry name" value="AraA_central"/>
    <property type="match status" value="1"/>
</dbReference>
<feature type="binding site" evidence="6">
    <location>
        <position position="302"/>
    </location>
    <ligand>
        <name>Mn(2+)</name>
        <dbReference type="ChEBI" id="CHEBI:29035"/>
    </ligand>
</feature>
<comment type="similarity">
    <text evidence="6">Belongs to the arabinose isomerase family.</text>
</comment>
<proteinExistence type="inferred from homology"/>
<organism evidence="10 11">
    <name type="scientific">Marinoscillum furvescens DSM 4134</name>
    <dbReference type="NCBI Taxonomy" id="1122208"/>
    <lineage>
        <taxon>Bacteria</taxon>
        <taxon>Pseudomonadati</taxon>
        <taxon>Bacteroidota</taxon>
        <taxon>Cytophagia</taxon>
        <taxon>Cytophagales</taxon>
        <taxon>Reichenbachiellaceae</taxon>
        <taxon>Marinoscillum</taxon>
    </lineage>
</organism>
<dbReference type="Gene3D" id="3.40.50.10940">
    <property type="match status" value="1"/>
</dbReference>
<comment type="pathway">
    <text evidence="6">Carbohydrate degradation; L-arabinose degradation via L-ribulose; D-xylulose 5-phosphate from L-arabinose (bacterial route): step 1/3.</text>
</comment>
<dbReference type="Pfam" id="PF11762">
    <property type="entry name" value="Arabinose_Iso_C"/>
    <property type="match status" value="1"/>
</dbReference>
<gene>
    <name evidence="6" type="primary">araA</name>
    <name evidence="10" type="ORF">C7460_11162</name>
</gene>